<accession>A0A397H0F0</accession>
<dbReference type="Proteomes" id="UP000266861">
    <property type="component" value="Unassembled WGS sequence"/>
</dbReference>
<reference evidence="1 2" key="1">
    <citation type="submission" date="2018-08" db="EMBL/GenBank/DDBJ databases">
        <title>Genome and evolution of the arbuscular mycorrhizal fungus Diversispora epigaea (formerly Glomus versiforme) and its bacterial endosymbionts.</title>
        <authorList>
            <person name="Sun X."/>
            <person name="Fei Z."/>
            <person name="Harrison M."/>
        </authorList>
    </citation>
    <scope>NUCLEOTIDE SEQUENCE [LARGE SCALE GENOMIC DNA]</scope>
    <source>
        <strain evidence="1 2">IT104</strain>
    </source>
</reference>
<sequence length="86" mass="9660">MATNNSSDSLTNINGGILVRSIKDYWSNHVVEGPCLIVEIIVDIKKKEMVKVCWENKLEIIKDPFLTTDDESAKIEPPILGDCIEE</sequence>
<dbReference type="AlphaFoldDB" id="A0A397H0F0"/>
<keyword evidence="2" id="KW-1185">Reference proteome</keyword>
<dbReference type="EMBL" id="PQFF01000372">
    <property type="protein sequence ID" value="RHZ55106.1"/>
    <property type="molecule type" value="Genomic_DNA"/>
</dbReference>
<gene>
    <name evidence="1" type="ORF">Glove_420g24</name>
</gene>
<dbReference type="OrthoDB" id="16851at2759"/>
<name>A0A397H0F0_9GLOM</name>
<proteinExistence type="predicted"/>
<evidence type="ECO:0000313" key="1">
    <source>
        <dbReference type="EMBL" id="RHZ55106.1"/>
    </source>
</evidence>
<protein>
    <submittedName>
        <fullName evidence="1">Uncharacterized protein</fullName>
    </submittedName>
</protein>
<organism evidence="1 2">
    <name type="scientific">Diversispora epigaea</name>
    <dbReference type="NCBI Taxonomy" id="1348612"/>
    <lineage>
        <taxon>Eukaryota</taxon>
        <taxon>Fungi</taxon>
        <taxon>Fungi incertae sedis</taxon>
        <taxon>Mucoromycota</taxon>
        <taxon>Glomeromycotina</taxon>
        <taxon>Glomeromycetes</taxon>
        <taxon>Diversisporales</taxon>
        <taxon>Diversisporaceae</taxon>
        <taxon>Diversispora</taxon>
    </lineage>
</organism>
<evidence type="ECO:0000313" key="2">
    <source>
        <dbReference type="Proteomes" id="UP000266861"/>
    </source>
</evidence>
<comment type="caution">
    <text evidence="1">The sequence shown here is derived from an EMBL/GenBank/DDBJ whole genome shotgun (WGS) entry which is preliminary data.</text>
</comment>